<keyword evidence="6" id="KW-0130">Cell adhesion</keyword>
<feature type="domain" description="VWFA" evidence="9">
    <location>
        <begin position="805"/>
        <end position="982"/>
    </location>
</feature>
<evidence type="ECO:0000313" key="11">
    <source>
        <dbReference type="Proteomes" id="UP000465112"/>
    </source>
</evidence>
<keyword evidence="11" id="KW-1185">Reference proteome</keyword>
<evidence type="ECO:0000256" key="1">
    <source>
        <dbReference type="ARBA" id="ARBA00004498"/>
    </source>
</evidence>
<dbReference type="InterPro" id="IPR036465">
    <property type="entry name" value="vWFA_dom_sf"/>
</dbReference>
<dbReference type="PROSITE" id="PS50234">
    <property type="entry name" value="VWFA"/>
    <property type="match status" value="7"/>
</dbReference>
<dbReference type="Gene3D" id="3.40.50.410">
    <property type="entry name" value="von Willebrand factor, type A domain"/>
    <property type="match status" value="7"/>
</dbReference>
<evidence type="ECO:0000256" key="7">
    <source>
        <dbReference type="ARBA" id="ARBA00023119"/>
    </source>
</evidence>
<feature type="domain" description="VWFA" evidence="9">
    <location>
        <begin position="604"/>
        <end position="777"/>
    </location>
</feature>
<evidence type="ECO:0000256" key="6">
    <source>
        <dbReference type="ARBA" id="ARBA00022889"/>
    </source>
</evidence>
<dbReference type="PANTHER" id="PTHR24020:SF86">
    <property type="entry name" value="COLLAGEN, TYPE VI, ALPHA 4"/>
    <property type="match status" value="1"/>
</dbReference>
<comment type="caution">
    <text evidence="10">The sequence shown here is derived from an EMBL/GenBank/DDBJ whole genome shotgun (WGS) entry which is preliminary data.</text>
</comment>
<evidence type="ECO:0000259" key="9">
    <source>
        <dbReference type="PROSITE" id="PS50234"/>
    </source>
</evidence>
<evidence type="ECO:0000256" key="4">
    <source>
        <dbReference type="ARBA" id="ARBA00022729"/>
    </source>
</evidence>
<name>A0A6A5E175_PERFL</name>
<comment type="subcellular location">
    <subcellularLocation>
        <location evidence="1">Secreted</location>
        <location evidence="1">Extracellular space</location>
        <location evidence="1">Extracellular matrix</location>
    </subcellularLocation>
</comment>
<dbReference type="SUPFAM" id="SSF53300">
    <property type="entry name" value="vWA-like"/>
    <property type="match status" value="7"/>
</dbReference>
<dbReference type="Pfam" id="PF00092">
    <property type="entry name" value="VWA"/>
    <property type="match status" value="7"/>
</dbReference>
<feature type="domain" description="VWFA" evidence="9">
    <location>
        <begin position="1"/>
        <end position="165"/>
    </location>
</feature>
<evidence type="ECO:0000256" key="5">
    <source>
        <dbReference type="ARBA" id="ARBA00022737"/>
    </source>
</evidence>
<dbReference type="FunFam" id="3.40.50.410:FF:000003">
    <property type="entry name" value="Collagen type VI alpha 3 chain"/>
    <property type="match status" value="5"/>
</dbReference>
<keyword evidence="5" id="KW-0677">Repeat</keyword>
<accession>A0A6A5E175</accession>
<evidence type="ECO:0000256" key="3">
    <source>
        <dbReference type="ARBA" id="ARBA00022530"/>
    </source>
</evidence>
<sequence>MGVENFKHIRQFLYSLIQSLHQVGGERFKFALVQYNTKPQTEFQLNSYPTTQGVLAHIKAMPYRGGGTQTGLGLDFLTRTHLTTASGSRAVDGVAQVVVVLTDGRSQDDVAEPAQVLWLAGVEVFAVGVQDAVDSELRDMASKPHDTHVFSVDSFLTLRDIIQDLVVGLCDTVTRSGGGPVANEAPVSGGGTAQDSADLVLLIDGSENVGAANFPFVRDLVLRIIEPLDVGRDTVRVALALYNGNPQIKFYLNSYDSKSSVLEAVKGLSYSGGDESNLGFALEEVAKSLLSQTAGGRADEGVPQMMVVISAGPSTDDTGAGDRALKRAGVITLGVTIGDTASADLEAVATDKSFVLSAPDFRTVVSTGDRLLPLINGVVQRTIIVQTEFTEVLAVGPRDIIFLIDSTMGATLINSVQEFIKRFVDIIPIGPDGVQVGVAKFSNVPQLQMDLNSYGSREELTAALGSIKPRPGQTVNIGAALDFVRTNMLRPEKGSRIQQGVPQLLLLMTSKKSSDSVEAPAKALQRLGVLTLAAGSKTATENELRQIAFADTVAFYLKDFRSLLRNPKAIVDALSTLAGVVVTEGPTKPVVEITTVQTQNVVRDIVFLVDGSNYVGSSNFPYVRDFIINVVNQLDVRPDRVRIGLLQFAESQKIEFHLNSYSSRQDVVNQISQLRLTGGSVLNTGAAMNYALSKMFQPSTGSRRKQGVQQVLVLITGGPVQDQAKNAADKLALAGVLTFTVSSGEADEALMKSVAFVEDLAYHETSFSNLPALAGQIMPKLITVVGDTDVTETTFPEETAQDSADLVLLIDGSENVGAANFPFVRDLVLRIIEPLDVGRDTVRVALALYNGNPQIKFYLNSYDSKSSVLEAVKGLSYSGGDESNLGFALEEVTKSLLSQTAGGRANEGVPQMMVVISAGPSTDDTGAGDRALKRAGVITVGVAIGDTASADLEAVATDKSFVLSAPDFRTVVSTGDRLLPLINGVVQRTIIVQTEFTEVLAVGPRDIIFLIDSTMGATLINSVREFIKRFVNIIPIGPDGVQVGVAQFSNIPQLQMDLNSYGSREELTAALGSIKPRPGQTVNIGAALDFVRTNMLRPEKGSRIQQGVPQLLLLMTNFRSLLRNPKPIVDALSTLAGVVVTEGPTEPVVEITTVQTQNVVRDIVFLVDGSNYVGSSNFPYVRDFIINVVNQLDVRPDRVRIGLLQFAESQKIEFHLNSYSSRQDVVNQISQLRLTGGSVLNTGAAMNYALSKMFQPSTGSRRKQGVQQVLVLITGGPVQDQAKNAADKLALAGVLTFTVSSGEADEGLMKSVAFVEDLAYHETSFSNVPALAGQIMPKLITVVGDTDVTETFPEETAFVAGAERDVAFLIDGTENVRRDFAYI</sequence>
<dbReference type="GO" id="GO:0007155">
    <property type="term" value="P:cell adhesion"/>
    <property type="evidence" value="ECO:0007669"/>
    <property type="project" value="UniProtKB-KW"/>
</dbReference>
<gene>
    <name evidence="10" type="ORF">PFLUV_G00141620</name>
</gene>
<dbReference type="Proteomes" id="UP000465112">
    <property type="component" value="Chromosome 12"/>
</dbReference>
<dbReference type="InterPro" id="IPR002035">
    <property type="entry name" value="VWF_A"/>
</dbReference>
<dbReference type="FunFam" id="3.40.50.410:FF:000004">
    <property type="entry name" value="collagen alpha-6(VI) chain"/>
    <property type="match status" value="1"/>
</dbReference>
<evidence type="ECO:0000256" key="2">
    <source>
        <dbReference type="ARBA" id="ARBA00022525"/>
    </source>
</evidence>
<feature type="domain" description="VWFA" evidence="9">
    <location>
        <begin position="198"/>
        <end position="375"/>
    </location>
</feature>
<dbReference type="GO" id="GO:0005581">
    <property type="term" value="C:collagen trimer"/>
    <property type="evidence" value="ECO:0007669"/>
    <property type="project" value="UniProtKB-KW"/>
</dbReference>
<feature type="domain" description="VWFA" evidence="9">
    <location>
        <begin position="399"/>
        <end position="574"/>
    </location>
</feature>
<dbReference type="InterPro" id="IPR050525">
    <property type="entry name" value="ECM_Assembly_Org"/>
</dbReference>
<keyword evidence="4" id="KW-0732">Signal</keyword>
<dbReference type="PRINTS" id="PR00453">
    <property type="entry name" value="VWFADOMAIN"/>
</dbReference>
<dbReference type="SMART" id="SM00327">
    <property type="entry name" value="VWA"/>
    <property type="match status" value="7"/>
</dbReference>
<reference evidence="10 11" key="1">
    <citation type="submission" date="2019-06" db="EMBL/GenBank/DDBJ databases">
        <title>A chromosome-scale genome assembly of the European perch, Perca fluviatilis.</title>
        <authorList>
            <person name="Roques C."/>
            <person name="Zahm M."/>
            <person name="Cabau C."/>
            <person name="Klopp C."/>
            <person name="Bouchez O."/>
            <person name="Donnadieu C."/>
            <person name="Kuhl H."/>
            <person name="Gislard M."/>
            <person name="Guendouz S."/>
            <person name="Journot L."/>
            <person name="Haffray P."/>
            <person name="Bestin A."/>
            <person name="Morvezen R."/>
            <person name="Feron R."/>
            <person name="Wen M."/>
            <person name="Jouanno E."/>
            <person name="Herpin A."/>
            <person name="Schartl M."/>
            <person name="Postlethwait J."/>
            <person name="Schaerlinger B."/>
            <person name="Chardard D."/>
            <person name="Lecocq T."/>
            <person name="Poncet C."/>
            <person name="Jaffrelo L."/>
            <person name="Lampietro C."/>
            <person name="Guiguen Y."/>
        </authorList>
    </citation>
    <scope>NUCLEOTIDE SEQUENCE [LARGE SCALE GENOMIC DNA]</scope>
    <source>
        <tissue evidence="10">Blood</tissue>
    </source>
</reference>
<keyword evidence="8" id="KW-0325">Glycoprotein</keyword>
<keyword evidence="7" id="KW-0176">Collagen</keyword>
<organism evidence="10 11">
    <name type="scientific">Perca fluviatilis</name>
    <name type="common">European perch</name>
    <dbReference type="NCBI Taxonomy" id="8168"/>
    <lineage>
        <taxon>Eukaryota</taxon>
        <taxon>Metazoa</taxon>
        <taxon>Chordata</taxon>
        <taxon>Craniata</taxon>
        <taxon>Vertebrata</taxon>
        <taxon>Euteleostomi</taxon>
        <taxon>Actinopterygii</taxon>
        <taxon>Neopterygii</taxon>
        <taxon>Teleostei</taxon>
        <taxon>Neoteleostei</taxon>
        <taxon>Acanthomorphata</taxon>
        <taxon>Eupercaria</taxon>
        <taxon>Perciformes</taxon>
        <taxon>Percoidei</taxon>
        <taxon>Percidae</taxon>
        <taxon>Percinae</taxon>
        <taxon>Perca</taxon>
    </lineage>
</organism>
<protein>
    <recommendedName>
        <fullName evidence="9">VWFA domain-containing protein</fullName>
    </recommendedName>
</protein>
<keyword evidence="3" id="KW-0272">Extracellular matrix</keyword>
<proteinExistence type="predicted"/>
<dbReference type="EMBL" id="VHII01000012">
    <property type="protein sequence ID" value="KAF1382237.1"/>
    <property type="molecule type" value="Genomic_DNA"/>
</dbReference>
<feature type="domain" description="VWFA" evidence="9">
    <location>
        <begin position="1162"/>
        <end position="1339"/>
    </location>
</feature>
<feature type="domain" description="VWFA" evidence="9">
    <location>
        <begin position="1006"/>
        <end position="1140"/>
    </location>
</feature>
<evidence type="ECO:0000313" key="10">
    <source>
        <dbReference type="EMBL" id="KAF1382237.1"/>
    </source>
</evidence>
<keyword evidence="2" id="KW-0964">Secreted</keyword>
<dbReference type="PANTHER" id="PTHR24020">
    <property type="entry name" value="COLLAGEN ALPHA"/>
    <property type="match status" value="1"/>
</dbReference>
<evidence type="ECO:0000256" key="8">
    <source>
        <dbReference type="ARBA" id="ARBA00023180"/>
    </source>
</evidence>